<sequence>MFSVTFLKMFGSSWSGREIFCLRYRLILSDIDGTLLNSQHQLTAGVKQAIQAYVAAGGIFVLASARPPLAMTTLARQMGLAVPLVSLNGALIGQPEGEQLRILAATSWPEGVGPRVYHVLSMLPLSLNVFSGTHWYVAAFDKWTDQEAVITDVKPTTAPIRDMLSDNLSVQKMLCMGDPAIVDQAEKIILAHPEWQLVASRSKATYLEIVRQGVSKRSALQTLSSLYNVPIPETMALGDGENDLPMLQAAGLGVTLANALPQVSAVIKTVVPDNDHDGAAVAIQRYAMGEAQ</sequence>
<dbReference type="NCBIfam" id="TIGR00099">
    <property type="entry name" value="Cof-subfamily"/>
    <property type="match status" value="1"/>
</dbReference>
<dbReference type="eggNOG" id="COG0561">
    <property type="taxonomic scope" value="Bacteria"/>
</dbReference>
<dbReference type="InterPro" id="IPR000150">
    <property type="entry name" value="Cof"/>
</dbReference>
<dbReference type="GO" id="GO:0000287">
    <property type="term" value="F:magnesium ion binding"/>
    <property type="evidence" value="ECO:0007669"/>
    <property type="project" value="TreeGrafter"/>
</dbReference>
<dbReference type="CDD" id="cd07516">
    <property type="entry name" value="HAD_Pase"/>
    <property type="match status" value="1"/>
</dbReference>
<name>A0A0R1EV51_LACZE</name>
<dbReference type="SUPFAM" id="SSF56784">
    <property type="entry name" value="HAD-like"/>
    <property type="match status" value="1"/>
</dbReference>
<gene>
    <name evidence="1" type="ORF">FD51_GL002200</name>
</gene>
<dbReference type="GO" id="GO:0005829">
    <property type="term" value="C:cytosol"/>
    <property type="evidence" value="ECO:0007669"/>
    <property type="project" value="TreeGrafter"/>
</dbReference>
<keyword evidence="1" id="KW-0378">Hydrolase</keyword>
<dbReference type="GO" id="GO:0016791">
    <property type="term" value="F:phosphatase activity"/>
    <property type="evidence" value="ECO:0007669"/>
    <property type="project" value="UniProtKB-ARBA"/>
</dbReference>
<dbReference type="AlphaFoldDB" id="A0A0R1EV51"/>
<accession>A0A0R1EV51</accession>
<dbReference type="InterPro" id="IPR023214">
    <property type="entry name" value="HAD_sf"/>
</dbReference>
<evidence type="ECO:0000313" key="1">
    <source>
        <dbReference type="EMBL" id="KRK13040.1"/>
    </source>
</evidence>
<dbReference type="InterPro" id="IPR006379">
    <property type="entry name" value="HAD-SF_hydro_IIB"/>
</dbReference>
<dbReference type="SFLD" id="SFLDS00003">
    <property type="entry name" value="Haloacid_Dehalogenase"/>
    <property type="match status" value="1"/>
</dbReference>
<dbReference type="PANTHER" id="PTHR10000:SF8">
    <property type="entry name" value="HAD SUPERFAMILY HYDROLASE-LIKE, TYPE 3"/>
    <property type="match status" value="1"/>
</dbReference>
<dbReference type="SFLD" id="SFLDG01140">
    <property type="entry name" value="C2.B:_Phosphomannomutase_and_P"/>
    <property type="match status" value="1"/>
</dbReference>
<dbReference type="NCBIfam" id="TIGR01484">
    <property type="entry name" value="HAD-SF-IIB"/>
    <property type="match status" value="1"/>
</dbReference>
<dbReference type="Proteomes" id="UP000051984">
    <property type="component" value="Unassembled WGS sequence"/>
</dbReference>
<dbReference type="PROSITE" id="PS01228">
    <property type="entry name" value="COF_1"/>
    <property type="match status" value="1"/>
</dbReference>
<dbReference type="Gene3D" id="3.40.50.1000">
    <property type="entry name" value="HAD superfamily/HAD-like"/>
    <property type="match status" value="1"/>
</dbReference>
<dbReference type="PANTHER" id="PTHR10000">
    <property type="entry name" value="PHOSPHOSERINE PHOSPHATASE"/>
    <property type="match status" value="1"/>
</dbReference>
<dbReference type="Gene3D" id="3.30.1240.10">
    <property type="match status" value="1"/>
</dbReference>
<dbReference type="Pfam" id="PF08282">
    <property type="entry name" value="Hydrolase_3"/>
    <property type="match status" value="1"/>
</dbReference>
<dbReference type="PROSITE" id="PS01229">
    <property type="entry name" value="COF_2"/>
    <property type="match status" value="1"/>
</dbReference>
<protein>
    <submittedName>
        <fullName evidence="1">Hydrolase of the HAD superfamily protein</fullName>
    </submittedName>
</protein>
<dbReference type="EMBL" id="AZCT01000003">
    <property type="protein sequence ID" value="KRK13040.1"/>
    <property type="molecule type" value="Genomic_DNA"/>
</dbReference>
<reference evidence="1 2" key="1">
    <citation type="journal article" date="2015" name="Genome Announc.">
        <title>Expanding the biotechnology potential of lactobacilli through comparative genomics of 213 strains and associated genera.</title>
        <authorList>
            <person name="Sun Z."/>
            <person name="Harris H.M."/>
            <person name="McCann A."/>
            <person name="Guo C."/>
            <person name="Argimon S."/>
            <person name="Zhang W."/>
            <person name="Yang X."/>
            <person name="Jeffery I.B."/>
            <person name="Cooney J.C."/>
            <person name="Kagawa T.F."/>
            <person name="Liu W."/>
            <person name="Song Y."/>
            <person name="Salvetti E."/>
            <person name="Wrobel A."/>
            <person name="Rasinkangas P."/>
            <person name="Parkhill J."/>
            <person name="Rea M.C."/>
            <person name="O'Sullivan O."/>
            <person name="Ritari J."/>
            <person name="Douillard F.P."/>
            <person name="Paul Ross R."/>
            <person name="Yang R."/>
            <person name="Briner A.E."/>
            <person name="Felis G.E."/>
            <person name="de Vos W.M."/>
            <person name="Barrangou R."/>
            <person name="Klaenhammer T.R."/>
            <person name="Caufield P.W."/>
            <person name="Cui Y."/>
            <person name="Zhang H."/>
            <person name="O'Toole P.W."/>
        </authorList>
    </citation>
    <scope>NUCLEOTIDE SEQUENCE [LARGE SCALE GENOMIC DNA]</scope>
    <source>
        <strain evidence="1 2">DSM 20178</strain>
    </source>
</reference>
<evidence type="ECO:0000313" key="2">
    <source>
        <dbReference type="Proteomes" id="UP000051984"/>
    </source>
</evidence>
<proteinExistence type="predicted"/>
<dbReference type="PATRIC" id="fig|1423816.3.peg.2280"/>
<comment type="caution">
    <text evidence="1">The sequence shown here is derived from an EMBL/GenBank/DDBJ whole genome shotgun (WGS) entry which is preliminary data.</text>
</comment>
<organism evidence="1 2">
    <name type="scientific">Lacticaseibacillus zeae DSM 20178 = KCTC 3804</name>
    <dbReference type="NCBI Taxonomy" id="1423816"/>
    <lineage>
        <taxon>Bacteria</taxon>
        <taxon>Bacillati</taxon>
        <taxon>Bacillota</taxon>
        <taxon>Bacilli</taxon>
        <taxon>Lactobacillales</taxon>
        <taxon>Lactobacillaceae</taxon>
        <taxon>Lacticaseibacillus</taxon>
    </lineage>
</organism>
<dbReference type="InterPro" id="IPR036412">
    <property type="entry name" value="HAD-like_sf"/>
</dbReference>